<dbReference type="InterPro" id="IPR039422">
    <property type="entry name" value="MarR/SlyA-like"/>
</dbReference>
<accession>A0A7Z0GKB4</accession>
<dbReference type="Pfam" id="PF12802">
    <property type="entry name" value="MarR_2"/>
    <property type="match status" value="1"/>
</dbReference>
<organism evidence="3 4">
    <name type="scientific">Nesterenkonia xinjiangensis</name>
    <dbReference type="NCBI Taxonomy" id="225327"/>
    <lineage>
        <taxon>Bacteria</taxon>
        <taxon>Bacillati</taxon>
        <taxon>Actinomycetota</taxon>
        <taxon>Actinomycetes</taxon>
        <taxon>Micrococcales</taxon>
        <taxon>Micrococcaceae</taxon>
        <taxon>Nesterenkonia</taxon>
    </lineage>
</organism>
<dbReference type="GO" id="GO:0003677">
    <property type="term" value="F:DNA binding"/>
    <property type="evidence" value="ECO:0007669"/>
    <property type="project" value="UniProtKB-KW"/>
</dbReference>
<dbReference type="SMART" id="SM00347">
    <property type="entry name" value="HTH_MARR"/>
    <property type="match status" value="1"/>
</dbReference>
<dbReference type="PRINTS" id="PR00598">
    <property type="entry name" value="HTHMARR"/>
</dbReference>
<dbReference type="PROSITE" id="PS50995">
    <property type="entry name" value="HTH_MARR_2"/>
    <property type="match status" value="1"/>
</dbReference>
<dbReference type="SUPFAM" id="SSF46785">
    <property type="entry name" value="Winged helix' DNA-binding domain"/>
    <property type="match status" value="1"/>
</dbReference>
<dbReference type="InterPro" id="IPR036390">
    <property type="entry name" value="WH_DNA-bd_sf"/>
</dbReference>
<evidence type="ECO:0000313" key="3">
    <source>
        <dbReference type="EMBL" id="NYJ77591.1"/>
    </source>
</evidence>
<dbReference type="AlphaFoldDB" id="A0A7Z0GKB4"/>
<dbReference type="InterPro" id="IPR036388">
    <property type="entry name" value="WH-like_DNA-bd_sf"/>
</dbReference>
<protein>
    <submittedName>
        <fullName evidence="3">DNA-binding MarR family transcriptional regulator</fullName>
    </submittedName>
</protein>
<dbReference type="Proteomes" id="UP000535437">
    <property type="component" value="Unassembled WGS sequence"/>
</dbReference>
<dbReference type="PANTHER" id="PTHR33164:SF43">
    <property type="entry name" value="HTH-TYPE TRANSCRIPTIONAL REPRESSOR YETL"/>
    <property type="match status" value="1"/>
</dbReference>
<sequence length="185" mass="20890">MTTKRPSPEPGEPFSLLDPRVMDPEGEIVSHESLDEADLDQVVRVMEALRRWRATERRMSEASRRYMKLGETDMRALRYIIAAQRNAQLATPSDLARHLGVSTASVTKLLDRLAAQDHIRRLPHPADRRSTAIEVTEETHRTARESIGRSHAGRFHAAADLTVEEREVVIRFLDALSATEPPPQP</sequence>
<name>A0A7Z0GKB4_9MICC</name>
<dbReference type="RefSeq" id="WP_179541049.1">
    <property type="nucleotide sequence ID" value="NZ_BAAALL010000004.1"/>
</dbReference>
<reference evidence="3 4" key="1">
    <citation type="submission" date="2020-07" db="EMBL/GenBank/DDBJ databases">
        <title>Sequencing the genomes of 1000 actinobacteria strains.</title>
        <authorList>
            <person name="Klenk H.-P."/>
        </authorList>
    </citation>
    <scope>NUCLEOTIDE SEQUENCE [LARGE SCALE GENOMIC DNA]</scope>
    <source>
        <strain evidence="3 4">DSM 15475</strain>
    </source>
</reference>
<evidence type="ECO:0000256" key="1">
    <source>
        <dbReference type="SAM" id="MobiDB-lite"/>
    </source>
</evidence>
<dbReference type="PANTHER" id="PTHR33164">
    <property type="entry name" value="TRANSCRIPTIONAL REGULATOR, MARR FAMILY"/>
    <property type="match status" value="1"/>
</dbReference>
<feature type="region of interest" description="Disordered" evidence="1">
    <location>
        <begin position="1"/>
        <end position="22"/>
    </location>
</feature>
<feature type="domain" description="HTH marR-type" evidence="2">
    <location>
        <begin position="35"/>
        <end position="178"/>
    </location>
</feature>
<dbReference type="GO" id="GO:0006950">
    <property type="term" value="P:response to stress"/>
    <property type="evidence" value="ECO:0007669"/>
    <property type="project" value="TreeGrafter"/>
</dbReference>
<proteinExistence type="predicted"/>
<comment type="caution">
    <text evidence="3">The sequence shown here is derived from an EMBL/GenBank/DDBJ whole genome shotgun (WGS) entry which is preliminary data.</text>
</comment>
<gene>
    <name evidence="3" type="ORF">HNR09_001002</name>
</gene>
<dbReference type="EMBL" id="JACCFY010000001">
    <property type="protein sequence ID" value="NYJ77591.1"/>
    <property type="molecule type" value="Genomic_DNA"/>
</dbReference>
<evidence type="ECO:0000313" key="4">
    <source>
        <dbReference type="Proteomes" id="UP000535437"/>
    </source>
</evidence>
<dbReference type="Gene3D" id="1.10.10.10">
    <property type="entry name" value="Winged helix-like DNA-binding domain superfamily/Winged helix DNA-binding domain"/>
    <property type="match status" value="1"/>
</dbReference>
<keyword evidence="4" id="KW-1185">Reference proteome</keyword>
<dbReference type="GO" id="GO:0003700">
    <property type="term" value="F:DNA-binding transcription factor activity"/>
    <property type="evidence" value="ECO:0007669"/>
    <property type="project" value="InterPro"/>
</dbReference>
<evidence type="ECO:0000259" key="2">
    <source>
        <dbReference type="PROSITE" id="PS50995"/>
    </source>
</evidence>
<dbReference type="InterPro" id="IPR000835">
    <property type="entry name" value="HTH_MarR-typ"/>
</dbReference>
<keyword evidence="3" id="KW-0238">DNA-binding</keyword>